<sequence length="533" mass="61040">MAIPPPPTLVTQYGMVLYSGRATQRRLPLTTVLLSITSGPDRGRRILKNIVGTEEQLLAALSNLSMVQETGEIPAILLEVAAAVVRDFDAFDKTEDCVDNLSYAFAANLKACARDVEKGDLKRWIRMRKRFDLEQAAAIVISAIRKYGSVEDAARLVREAGTVLTESSMWLQEHDLWEVEGGQSTGVKNLGIRVQRAARWKEQDVPLETELPGLLRLLMKVRRYKTEDRCLHIPEWMFEEAKIEAPSHFREFFRDKKLQPRTPRPGEQPRAAREPDSIIVSKKHFRVLQRRIFRLHRFWDPSARHRRAIKKLEGEVLFADSRFQDRVWNSDHIGLLCHYFFHFQRRLQKKVVSDLHGYNFLKKGEGSTLYQNNIAMKSTFENVLLEIAEAGDSGVIVARGSEDTLDLIDQTCLLMKEYVDIYGDGKTENLVFKKDVLGGSGRGPVNDYNKLCTILSQLREQAKEEEVTGVPGPTYKFLAKDIMHWNDAWEDDAFAGGREPGWKDWIQKRNLLDAWEVMDISDDEGESLPVRVR</sequence>
<proteinExistence type="predicted"/>
<keyword evidence="2" id="KW-1185">Reference proteome</keyword>
<dbReference type="OrthoDB" id="4348902at2759"/>
<dbReference type="Proteomes" id="UP000799440">
    <property type="component" value="Unassembled WGS sequence"/>
</dbReference>
<protein>
    <submittedName>
        <fullName evidence="1">Uncharacterized protein</fullName>
    </submittedName>
</protein>
<evidence type="ECO:0000313" key="2">
    <source>
        <dbReference type="Proteomes" id="UP000799440"/>
    </source>
</evidence>
<gene>
    <name evidence="1" type="ORF">M011DRAFT_469940</name>
</gene>
<name>A0A6A6V4C9_9PLEO</name>
<evidence type="ECO:0000313" key="1">
    <source>
        <dbReference type="EMBL" id="KAF2744913.1"/>
    </source>
</evidence>
<dbReference type="AlphaFoldDB" id="A0A6A6V4C9"/>
<dbReference type="EMBL" id="MU006585">
    <property type="protein sequence ID" value="KAF2744913.1"/>
    <property type="molecule type" value="Genomic_DNA"/>
</dbReference>
<organism evidence="1 2">
    <name type="scientific">Sporormia fimetaria CBS 119925</name>
    <dbReference type="NCBI Taxonomy" id="1340428"/>
    <lineage>
        <taxon>Eukaryota</taxon>
        <taxon>Fungi</taxon>
        <taxon>Dikarya</taxon>
        <taxon>Ascomycota</taxon>
        <taxon>Pezizomycotina</taxon>
        <taxon>Dothideomycetes</taxon>
        <taxon>Pleosporomycetidae</taxon>
        <taxon>Pleosporales</taxon>
        <taxon>Sporormiaceae</taxon>
        <taxon>Sporormia</taxon>
    </lineage>
</organism>
<reference evidence="1" key="1">
    <citation type="journal article" date="2020" name="Stud. Mycol.">
        <title>101 Dothideomycetes genomes: a test case for predicting lifestyles and emergence of pathogens.</title>
        <authorList>
            <person name="Haridas S."/>
            <person name="Albert R."/>
            <person name="Binder M."/>
            <person name="Bloem J."/>
            <person name="Labutti K."/>
            <person name="Salamov A."/>
            <person name="Andreopoulos B."/>
            <person name="Baker S."/>
            <person name="Barry K."/>
            <person name="Bills G."/>
            <person name="Bluhm B."/>
            <person name="Cannon C."/>
            <person name="Castanera R."/>
            <person name="Culley D."/>
            <person name="Daum C."/>
            <person name="Ezra D."/>
            <person name="Gonzalez J."/>
            <person name="Henrissat B."/>
            <person name="Kuo A."/>
            <person name="Liang C."/>
            <person name="Lipzen A."/>
            <person name="Lutzoni F."/>
            <person name="Magnuson J."/>
            <person name="Mondo S."/>
            <person name="Nolan M."/>
            <person name="Ohm R."/>
            <person name="Pangilinan J."/>
            <person name="Park H.-J."/>
            <person name="Ramirez L."/>
            <person name="Alfaro M."/>
            <person name="Sun H."/>
            <person name="Tritt A."/>
            <person name="Yoshinaga Y."/>
            <person name="Zwiers L.-H."/>
            <person name="Turgeon B."/>
            <person name="Goodwin S."/>
            <person name="Spatafora J."/>
            <person name="Crous P."/>
            <person name="Grigoriev I."/>
        </authorList>
    </citation>
    <scope>NUCLEOTIDE SEQUENCE</scope>
    <source>
        <strain evidence="1">CBS 119925</strain>
    </source>
</reference>
<accession>A0A6A6V4C9</accession>